<dbReference type="PANTHER" id="PTHR12865:SF5">
    <property type="entry name" value="PHOSPHATIDYLINOSITOL 4-KINASE TYPE 2"/>
    <property type="match status" value="1"/>
</dbReference>
<dbReference type="GO" id="GO:0004430">
    <property type="term" value="F:1-phosphatidylinositol 4-kinase activity"/>
    <property type="evidence" value="ECO:0007669"/>
    <property type="project" value="UniProtKB-UniRule"/>
</dbReference>
<dbReference type="GO" id="GO:0005524">
    <property type="term" value="F:ATP binding"/>
    <property type="evidence" value="ECO:0007669"/>
    <property type="project" value="UniProtKB-UniRule"/>
</dbReference>
<dbReference type="EC" id="2.7.1.67" evidence="5"/>
<feature type="non-terminal residue" evidence="7">
    <location>
        <position position="1"/>
    </location>
</feature>
<comment type="similarity">
    <text evidence="5">Belongs to the PI3/PI4-kinase family. Type II PI4K subfamily.</text>
</comment>
<dbReference type="GO" id="GO:0005802">
    <property type="term" value="C:trans-Golgi network"/>
    <property type="evidence" value="ECO:0007669"/>
    <property type="project" value="TreeGrafter"/>
</dbReference>
<evidence type="ECO:0000256" key="6">
    <source>
        <dbReference type="SAM" id="MobiDB-lite"/>
    </source>
</evidence>
<sequence>VQPWDRSLRAHLLAKLTPHFVHSICKEIKTLFRHDIGANRLLVNNQLRMWNLRLALENNMSPADMTKLEPLLVKKNSLGVVTDQPAAPTDAATAAKQPAPSDPSVDPPKDSAPP</sequence>
<evidence type="ECO:0000313" key="7">
    <source>
        <dbReference type="EMBL" id="GMR59891.1"/>
    </source>
</evidence>
<dbReference type="GO" id="GO:0046854">
    <property type="term" value="P:phosphatidylinositol phosphate biosynthetic process"/>
    <property type="evidence" value="ECO:0007669"/>
    <property type="project" value="UniProtKB-UniRule"/>
</dbReference>
<gene>
    <name evidence="7" type="ORF">PMAYCL1PPCAC_30086</name>
</gene>
<protein>
    <recommendedName>
        <fullName evidence="5">Phosphatidylinositol 4-kinase type 2</fullName>
        <ecNumber evidence="5">2.7.1.67</ecNumber>
    </recommendedName>
</protein>
<dbReference type="Proteomes" id="UP001328107">
    <property type="component" value="Unassembled WGS sequence"/>
</dbReference>
<organism evidence="7 8">
    <name type="scientific">Pristionchus mayeri</name>
    <dbReference type="NCBI Taxonomy" id="1317129"/>
    <lineage>
        <taxon>Eukaryota</taxon>
        <taxon>Metazoa</taxon>
        <taxon>Ecdysozoa</taxon>
        <taxon>Nematoda</taxon>
        <taxon>Chromadorea</taxon>
        <taxon>Rhabditida</taxon>
        <taxon>Rhabditina</taxon>
        <taxon>Diplogasteromorpha</taxon>
        <taxon>Diplogasteroidea</taxon>
        <taxon>Neodiplogasteridae</taxon>
        <taxon>Pristionchus</taxon>
    </lineage>
</organism>
<keyword evidence="5" id="KW-0472">Membrane</keyword>
<dbReference type="GO" id="GO:0007032">
    <property type="term" value="P:endosome organization"/>
    <property type="evidence" value="ECO:0007669"/>
    <property type="project" value="TreeGrafter"/>
</dbReference>
<dbReference type="InterPro" id="IPR039756">
    <property type="entry name" value="Lsb6/PI4K2"/>
</dbReference>
<comment type="caution">
    <text evidence="7">The sequence shown here is derived from an EMBL/GenBank/DDBJ whole genome shotgun (WGS) entry which is preliminary data.</text>
</comment>
<dbReference type="GO" id="GO:0005765">
    <property type="term" value="C:lysosomal membrane"/>
    <property type="evidence" value="ECO:0007669"/>
    <property type="project" value="TreeGrafter"/>
</dbReference>
<reference evidence="8" key="1">
    <citation type="submission" date="2022-10" db="EMBL/GenBank/DDBJ databases">
        <title>Genome assembly of Pristionchus species.</title>
        <authorList>
            <person name="Yoshida K."/>
            <person name="Sommer R.J."/>
        </authorList>
    </citation>
    <scope>NUCLEOTIDE SEQUENCE [LARGE SCALE GENOMIC DNA]</scope>
    <source>
        <strain evidence="8">RS5460</strain>
    </source>
</reference>
<evidence type="ECO:0000256" key="1">
    <source>
        <dbReference type="ARBA" id="ARBA00022679"/>
    </source>
</evidence>
<keyword evidence="4 5" id="KW-0067">ATP-binding</keyword>
<dbReference type="GO" id="GO:0005768">
    <property type="term" value="C:endosome"/>
    <property type="evidence" value="ECO:0007669"/>
    <property type="project" value="TreeGrafter"/>
</dbReference>
<dbReference type="EMBL" id="BTRK01000006">
    <property type="protein sequence ID" value="GMR59891.1"/>
    <property type="molecule type" value="Genomic_DNA"/>
</dbReference>
<evidence type="ECO:0000256" key="4">
    <source>
        <dbReference type="ARBA" id="ARBA00022840"/>
    </source>
</evidence>
<dbReference type="GO" id="GO:0007030">
    <property type="term" value="P:Golgi organization"/>
    <property type="evidence" value="ECO:0007669"/>
    <property type="project" value="TreeGrafter"/>
</dbReference>
<keyword evidence="2 5" id="KW-0547">Nucleotide-binding</keyword>
<dbReference type="GO" id="GO:0005886">
    <property type="term" value="C:plasma membrane"/>
    <property type="evidence" value="ECO:0007669"/>
    <property type="project" value="TreeGrafter"/>
</dbReference>
<keyword evidence="8" id="KW-1185">Reference proteome</keyword>
<dbReference type="PANTHER" id="PTHR12865">
    <property type="entry name" value="PHOSPHATIDYLINOSITOL 4-KINASE TYPE-II"/>
    <property type="match status" value="1"/>
</dbReference>
<evidence type="ECO:0000256" key="5">
    <source>
        <dbReference type="RuleBase" id="RU367084"/>
    </source>
</evidence>
<name>A0AAN5DBB4_9BILA</name>
<dbReference type="AlphaFoldDB" id="A0AAN5DBB4"/>
<evidence type="ECO:0000256" key="3">
    <source>
        <dbReference type="ARBA" id="ARBA00022777"/>
    </source>
</evidence>
<comment type="subcellular location">
    <subcellularLocation>
        <location evidence="5">Membrane</location>
        <topology evidence="5">Peripheral membrane protein</topology>
    </subcellularLocation>
</comment>
<accession>A0AAN5DBB4</accession>
<feature type="non-terminal residue" evidence="7">
    <location>
        <position position="114"/>
    </location>
</feature>
<evidence type="ECO:0000256" key="2">
    <source>
        <dbReference type="ARBA" id="ARBA00022741"/>
    </source>
</evidence>
<keyword evidence="1 5" id="KW-0808">Transferase</keyword>
<feature type="region of interest" description="Disordered" evidence="6">
    <location>
        <begin position="82"/>
        <end position="114"/>
    </location>
</feature>
<evidence type="ECO:0000313" key="8">
    <source>
        <dbReference type="Proteomes" id="UP001328107"/>
    </source>
</evidence>
<proteinExistence type="inferred from homology"/>
<comment type="catalytic activity">
    <reaction evidence="5">
        <text>a 1,2-diacyl-sn-glycero-3-phospho-(1D-myo-inositol) + ATP = a 1,2-diacyl-sn-glycero-3-phospho-(1D-myo-inositol 4-phosphate) + ADP + H(+)</text>
        <dbReference type="Rhea" id="RHEA:19877"/>
        <dbReference type="ChEBI" id="CHEBI:15378"/>
        <dbReference type="ChEBI" id="CHEBI:30616"/>
        <dbReference type="ChEBI" id="CHEBI:57880"/>
        <dbReference type="ChEBI" id="CHEBI:58178"/>
        <dbReference type="ChEBI" id="CHEBI:456216"/>
        <dbReference type="EC" id="2.7.1.67"/>
    </reaction>
</comment>
<feature type="compositionally biased region" description="Low complexity" evidence="6">
    <location>
        <begin position="82"/>
        <end position="104"/>
    </location>
</feature>
<keyword evidence="3 5" id="KW-0418">Kinase</keyword>